<evidence type="ECO:0000256" key="8">
    <source>
        <dbReference type="ARBA" id="ARBA00041958"/>
    </source>
</evidence>
<evidence type="ECO:0000256" key="1">
    <source>
        <dbReference type="ARBA" id="ARBA00004245"/>
    </source>
</evidence>
<evidence type="ECO:0000256" key="6">
    <source>
        <dbReference type="ARBA" id="ARBA00023212"/>
    </source>
</evidence>
<evidence type="ECO:0000256" key="2">
    <source>
        <dbReference type="ARBA" id="ARBA00011375"/>
    </source>
</evidence>
<dbReference type="SUPFAM" id="SSF48452">
    <property type="entry name" value="TPR-like"/>
    <property type="match status" value="1"/>
</dbReference>
<protein>
    <recommendedName>
        <fullName evidence="7">Regulator of microtubule dynamics protein 1</fullName>
    </recommendedName>
    <alternativeName>
        <fullName evidence="8">Protein FAM82B</fullName>
    </alternativeName>
</protein>
<dbReference type="AlphaFoldDB" id="A0A833RVU3"/>
<evidence type="ECO:0000256" key="4">
    <source>
        <dbReference type="ARBA" id="ARBA00022737"/>
    </source>
</evidence>
<dbReference type="Gene3D" id="1.25.40.10">
    <property type="entry name" value="Tetratricopeptide repeat domain"/>
    <property type="match status" value="1"/>
</dbReference>
<dbReference type="PANTHER" id="PTHR16056">
    <property type="entry name" value="REGULATOR OF MICROTUBULE DYNAMICS PROTEIN"/>
    <property type="match status" value="1"/>
</dbReference>
<keyword evidence="10" id="KW-1185">Reference proteome</keyword>
<sequence>MSLRRRLLAVRNIKTLQRIFVDRTIFQSSQKRNNQHTLAKKLCAGSSFMAMGIWGFTKKKTENEAVITTKEVLIAKADALYDQEQYQEIYGLLINYKDSEDVEIIWRLCRAMYKISKTSNEVDGKKLIFDACDLIFEALKIKEDHWSVHKWASILLNSKTFYEGIKAQIKESYNIKKHMLIFDSLIARNNRRAIELNPEEPTLMYMLGNWCYQVADLTWYQRKIASVIFGEPPSSSFEEALKYFETAEEIDPNFYSQNLLMLGKTYLKLNQKGQALKYLKMTVEYPAKNEDDRDAKQEAQKLLKNF</sequence>
<reference evidence="9" key="1">
    <citation type="submission" date="2019-11" db="EMBL/GenBank/DDBJ databases">
        <title>The nuclear and mitochondrial genomes of Frieseomelitta varia - a highly eusocial stingless bee (Meliponini) with a permanently sterile worker caste.</title>
        <authorList>
            <person name="Freitas F.C.P."/>
            <person name="Lourenco A.P."/>
            <person name="Nunes F.M.F."/>
            <person name="Paschoal A.R."/>
            <person name="Abreu F.C.P."/>
            <person name="Barbin F.O."/>
            <person name="Bataglia L."/>
            <person name="Cardoso-Junior C.A.M."/>
            <person name="Cervoni M.S."/>
            <person name="Silva S.R."/>
            <person name="Dalarmi F."/>
            <person name="Del Lama M.A."/>
            <person name="Depintor T.S."/>
            <person name="Ferreira K.M."/>
            <person name="Goria P.S."/>
            <person name="Jaskot M.C."/>
            <person name="Lago D.C."/>
            <person name="Luna-Lucena D."/>
            <person name="Moda L.M."/>
            <person name="Nascimento L."/>
            <person name="Pedrino M."/>
            <person name="Rabico F.O."/>
            <person name="Sanches F.C."/>
            <person name="Santos D.E."/>
            <person name="Santos C.G."/>
            <person name="Vieira J."/>
            <person name="Lopes T.F."/>
            <person name="Barchuk A.R."/>
            <person name="Hartfelder K."/>
            <person name="Simoes Z.L.P."/>
            <person name="Bitondi M.M.G."/>
            <person name="Pinheiro D.G."/>
        </authorList>
    </citation>
    <scope>NUCLEOTIDE SEQUENCE</scope>
    <source>
        <strain evidence="9">USP_RPSP 00005682</strain>
        <tissue evidence="9">Whole individual</tissue>
    </source>
</reference>
<evidence type="ECO:0000256" key="5">
    <source>
        <dbReference type="ARBA" id="ARBA00022803"/>
    </source>
</evidence>
<dbReference type="GO" id="GO:0005876">
    <property type="term" value="C:spindle microtubule"/>
    <property type="evidence" value="ECO:0007669"/>
    <property type="project" value="TreeGrafter"/>
</dbReference>
<dbReference type="EMBL" id="WNWW01000980">
    <property type="protein sequence ID" value="KAF3420215.1"/>
    <property type="molecule type" value="Genomic_DNA"/>
</dbReference>
<dbReference type="InterPro" id="IPR049039">
    <property type="entry name" value="RMD1-3_a_helical_rpt"/>
</dbReference>
<organism evidence="9 10">
    <name type="scientific">Frieseomelitta varia</name>
    <dbReference type="NCBI Taxonomy" id="561572"/>
    <lineage>
        <taxon>Eukaryota</taxon>
        <taxon>Metazoa</taxon>
        <taxon>Ecdysozoa</taxon>
        <taxon>Arthropoda</taxon>
        <taxon>Hexapoda</taxon>
        <taxon>Insecta</taxon>
        <taxon>Pterygota</taxon>
        <taxon>Neoptera</taxon>
        <taxon>Endopterygota</taxon>
        <taxon>Hymenoptera</taxon>
        <taxon>Apocrita</taxon>
        <taxon>Aculeata</taxon>
        <taxon>Apoidea</taxon>
        <taxon>Anthophila</taxon>
        <taxon>Apidae</taxon>
        <taxon>Frieseomelitta</taxon>
    </lineage>
</organism>
<comment type="subcellular location">
    <subcellularLocation>
        <location evidence="1">Cytoplasm</location>
        <location evidence="1">Cytoskeleton</location>
    </subcellularLocation>
</comment>
<dbReference type="InterPro" id="IPR011990">
    <property type="entry name" value="TPR-like_helical_dom_sf"/>
</dbReference>
<evidence type="ECO:0000256" key="7">
    <source>
        <dbReference type="ARBA" id="ARBA00039966"/>
    </source>
</evidence>
<proteinExistence type="predicted"/>
<comment type="subunit">
    <text evidence="2">Interacts with microtubules.</text>
</comment>
<dbReference type="PANTHER" id="PTHR16056:SF16">
    <property type="entry name" value="REGULATOR OF MICROTUBULE DYNAMICS PROTEIN 1"/>
    <property type="match status" value="1"/>
</dbReference>
<keyword evidence="5" id="KW-0802">TPR repeat</keyword>
<accession>A0A833RVU3</accession>
<gene>
    <name evidence="9" type="ORF">E2986_09860</name>
</gene>
<dbReference type="GO" id="GO:0097431">
    <property type="term" value="C:mitotic spindle pole"/>
    <property type="evidence" value="ECO:0007669"/>
    <property type="project" value="TreeGrafter"/>
</dbReference>
<dbReference type="Proteomes" id="UP000655588">
    <property type="component" value="Unassembled WGS sequence"/>
</dbReference>
<dbReference type="Pfam" id="PF21033">
    <property type="entry name" value="RMD1-3"/>
    <property type="match status" value="1"/>
</dbReference>
<keyword evidence="4" id="KW-0677">Repeat</keyword>
<keyword evidence="3" id="KW-0963">Cytoplasm</keyword>
<dbReference type="GO" id="GO:0008017">
    <property type="term" value="F:microtubule binding"/>
    <property type="evidence" value="ECO:0007669"/>
    <property type="project" value="TreeGrafter"/>
</dbReference>
<name>A0A833RVU3_9HYME</name>
<evidence type="ECO:0000313" key="9">
    <source>
        <dbReference type="EMBL" id="KAF3420215.1"/>
    </source>
</evidence>
<evidence type="ECO:0000313" key="10">
    <source>
        <dbReference type="Proteomes" id="UP000655588"/>
    </source>
</evidence>
<evidence type="ECO:0000256" key="3">
    <source>
        <dbReference type="ARBA" id="ARBA00022490"/>
    </source>
</evidence>
<comment type="caution">
    <text evidence="9">The sequence shown here is derived from an EMBL/GenBank/DDBJ whole genome shotgun (WGS) entry which is preliminary data.</text>
</comment>
<dbReference type="GO" id="GO:0005739">
    <property type="term" value="C:mitochondrion"/>
    <property type="evidence" value="ECO:0007669"/>
    <property type="project" value="TreeGrafter"/>
</dbReference>
<keyword evidence="6" id="KW-0206">Cytoskeleton</keyword>